<feature type="region of interest" description="Disordered" evidence="1">
    <location>
        <begin position="1"/>
        <end position="20"/>
    </location>
</feature>
<accession>A0A6A4GZS1</accession>
<dbReference type="InterPro" id="IPR051642">
    <property type="entry name" value="SWI6-like"/>
</dbReference>
<dbReference type="OrthoDB" id="5562739at2759"/>
<dbReference type="AlphaFoldDB" id="A0A6A4GZS1"/>
<evidence type="ECO:0000313" key="3">
    <source>
        <dbReference type="EMBL" id="KAE9390605.1"/>
    </source>
</evidence>
<dbReference type="PROSITE" id="PS51299">
    <property type="entry name" value="HTH_APSES"/>
    <property type="match status" value="1"/>
</dbReference>
<gene>
    <name evidence="3" type="ORF">BT96DRAFT_1002121</name>
</gene>
<evidence type="ECO:0000259" key="2">
    <source>
        <dbReference type="PROSITE" id="PS51299"/>
    </source>
</evidence>
<protein>
    <recommendedName>
        <fullName evidence="2">HTH APSES-type domain-containing protein</fullName>
    </recommendedName>
</protein>
<organism evidence="3 4">
    <name type="scientific">Gymnopus androsaceus JB14</name>
    <dbReference type="NCBI Taxonomy" id="1447944"/>
    <lineage>
        <taxon>Eukaryota</taxon>
        <taxon>Fungi</taxon>
        <taxon>Dikarya</taxon>
        <taxon>Basidiomycota</taxon>
        <taxon>Agaricomycotina</taxon>
        <taxon>Agaricomycetes</taxon>
        <taxon>Agaricomycetidae</taxon>
        <taxon>Agaricales</taxon>
        <taxon>Marasmiineae</taxon>
        <taxon>Omphalotaceae</taxon>
        <taxon>Gymnopus</taxon>
    </lineage>
</organism>
<dbReference type="Gene3D" id="3.10.260.10">
    <property type="entry name" value="Transcription regulator HTH, APSES-type DNA-binding domain"/>
    <property type="match status" value="1"/>
</dbReference>
<reference evidence="3" key="1">
    <citation type="journal article" date="2019" name="Environ. Microbiol.">
        <title>Fungal ecological strategies reflected in gene transcription - a case study of two litter decomposers.</title>
        <authorList>
            <person name="Barbi F."/>
            <person name="Kohler A."/>
            <person name="Barry K."/>
            <person name="Baskaran P."/>
            <person name="Daum C."/>
            <person name="Fauchery L."/>
            <person name="Ihrmark K."/>
            <person name="Kuo A."/>
            <person name="LaButti K."/>
            <person name="Lipzen A."/>
            <person name="Morin E."/>
            <person name="Grigoriev I.V."/>
            <person name="Henrissat B."/>
            <person name="Lindahl B."/>
            <person name="Martin F."/>
        </authorList>
    </citation>
    <scope>NUCLEOTIDE SEQUENCE</scope>
    <source>
        <strain evidence="3">JB14</strain>
    </source>
</reference>
<sequence length="482" mass="52968">MTTGMLQENSTPSIPSGMGPKFRPYASPNHHVTKGRYITSNDPRGYIPVYEYPLNGQWIMMDIDDGYILWTGIWKALGNSKADIVKMIDSQPDLAPLIRRVRGGYLKIQGTWMPYEVALRLARRVAWPIREDLVPLFGPTFPGTCLSPTQPGYGQVVASTSGRRRAPRKSSLPNVSATSHSAWSVVTPRTSDGPPDHRLAAFPHSAYTSYPPQYAPFIADGHQQQEVLRSSSDHHSLSSPAPIQKDRVYNNRYSPYPNHSPPLASKQPNTLALQIPLTKFDHHSSSTHDIALPPISPATSSRNVGSSYALPPISALEDLRGVDVNDSAAVLRRLSQNDDSDAWPTRTDFVKLPSAWPTAPSTLTHRLSEPTIYRSYSPRGRLSISLSSEDSSSSHPSPVSPPSPATPLHRSLSQGRMHTLPILVNFHHSTANHAKKFYPMSLDLFAHLGPGPLLIMNAPIAKMMVVQVTANNDFGLGNPDVR</sequence>
<proteinExistence type="predicted"/>
<name>A0A6A4GZS1_9AGAR</name>
<dbReference type="Proteomes" id="UP000799118">
    <property type="component" value="Unassembled WGS sequence"/>
</dbReference>
<dbReference type="GO" id="GO:0030907">
    <property type="term" value="C:MBF transcription complex"/>
    <property type="evidence" value="ECO:0007669"/>
    <property type="project" value="TreeGrafter"/>
</dbReference>
<dbReference type="GO" id="GO:0033309">
    <property type="term" value="C:SBF transcription complex"/>
    <property type="evidence" value="ECO:0007669"/>
    <property type="project" value="TreeGrafter"/>
</dbReference>
<dbReference type="EMBL" id="ML769652">
    <property type="protein sequence ID" value="KAE9390605.1"/>
    <property type="molecule type" value="Genomic_DNA"/>
</dbReference>
<dbReference type="GO" id="GO:0003677">
    <property type="term" value="F:DNA binding"/>
    <property type="evidence" value="ECO:0007669"/>
    <property type="project" value="InterPro"/>
</dbReference>
<feature type="region of interest" description="Disordered" evidence="1">
    <location>
        <begin position="224"/>
        <end position="267"/>
    </location>
</feature>
<evidence type="ECO:0000256" key="1">
    <source>
        <dbReference type="SAM" id="MobiDB-lite"/>
    </source>
</evidence>
<feature type="domain" description="HTH APSES-type" evidence="2">
    <location>
        <begin position="36"/>
        <end position="148"/>
    </location>
</feature>
<dbReference type="PANTHER" id="PTHR43828">
    <property type="entry name" value="ASPARAGINASE"/>
    <property type="match status" value="1"/>
</dbReference>
<evidence type="ECO:0000313" key="4">
    <source>
        <dbReference type="Proteomes" id="UP000799118"/>
    </source>
</evidence>
<feature type="compositionally biased region" description="Polar residues" evidence="1">
    <location>
        <begin position="1"/>
        <end position="14"/>
    </location>
</feature>
<feature type="region of interest" description="Disordered" evidence="1">
    <location>
        <begin position="384"/>
        <end position="411"/>
    </location>
</feature>
<dbReference type="PANTHER" id="PTHR43828:SF5">
    <property type="entry name" value="TRANSCRIPTIONAL REPRESSOR XBP1"/>
    <property type="match status" value="1"/>
</dbReference>
<dbReference type="InterPro" id="IPR003163">
    <property type="entry name" value="Tscrpt_reg_HTH_APSES-type"/>
</dbReference>
<dbReference type="GO" id="GO:0000981">
    <property type="term" value="F:DNA-binding transcription factor activity, RNA polymerase II-specific"/>
    <property type="evidence" value="ECO:0007669"/>
    <property type="project" value="UniProtKB-ARBA"/>
</dbReference>
<feature type="compositionally biased region" description="Polar residues" evidence="1">
    <location>
        <begin position="171"/>
        <end position="190"/>
    </location>
</feature>
<dbReference type="InterPro" id="IPR036887">
    <property type="entry name" value="HTH_APSES_sf"/>
</dbReference>
<keyword evidence="4" id="KW-1185">Reference proteome</keyword>
<feature type="region of interest" description="Disordered" evidence="1">
    <location>
        <begin position="153"/>
        <end position="194"/>
    </location>
</feature>
<feature type="compositionally biased region" description="Low complexity" evidence="1">
    <location>
        <begin position="384"/>
        <end position="397"/>
    </location>
</feature>
<dbReference type="SUPFAM" id="SSF54616">
    <property type="entry name" value="DNA-binding domain of Mlu1-box binding protein MBP1"/>
    <property type="match status" value="1"/>
</dbReference>